<gene>
    <name evidence="1" type="ORF">IEQ34_006244</name>
</gene>
<dbReference type="EMBL" id="JAGFBR010000006">
    <property type="protein sequence ID" value="KAH0466141.1"/>
    <property type="molecule type" value="Genomic_DNA"/>
</dbReference>
<evidence type="ECO:0000313" key="1">
    <source>
        <dbReference type="EMBL" id="KAH0466141.1"/>
    </source>
</evidence>
<accession>A0AAV7HAU0</accession>
<name>A0AAV7HAU0_DENCH</name>
<comment type="caution">
    <text evidence="1">The sequence shown here is derived from an EMBL/GenBank/DDBJ whole genome shotgun (WGS) entry which is preliminary data.</text>
</comment>
<keyword evidence="2" id="KW-1185">Reference proteome</keyword>
<protein>
    <submittedName>
        <fullName evidence="1">Uncharacterized protein</fullName>
    </submittedName>
</protein>
<reference evidence="1 2" key="1">
    <citation type="journal article" date="2021" name="Hortic Res">
        <title>Chromosome-scale assembly of the Dendrobium chrysotoxum genome enhances the understanding of orchid evolution.</title>
        <authorList>
            <person name="Zhang Y."/>
            <person name="Zhang G.Q."/>
            <person name="Zhang D."/>
            <person name="Liu X.D."/>
            <person name="Xu X.Y."/>
            <person name="Sun W.H."/>
            <person name="Yu X."/>
            <person name="Zhu X."/>
            <person name="Wang Z.W."/>
            <person name="Zhao X."/>
            <person name="Zhong W.Y."/>
            <person name="Chen H."/>
            <person name="Yin W.L."/>
            <person name="Huang T."/>
            <person name="Niu S.C."/>
            <person name="Liu Z.J."/>
        </authorList>
    </citation>
    <scope>NUCLEOTIDE SEQUENCE [LARGE SCALE GENOMIC DNA]</scope>
    <source>
        <strain evidence="1">Lindl</strain>
    </source>
</reference>
<proteinExistence type="predicted"/>
<dbReference type="Proteomes" id="UP000775213">
    <property type="component" value="Unassembled WGS sequence"/>
</dbReference>
<evidence type="ECO:0000313" key="2">
    <source>
        <dbReference type="Proteomes" id="UP000775213"/>
    </source>
</evidence>
<sequence>MDGEEERIGESVGRLPGVTAMVMVRPWRVDSRWQRSRRGSICPCAANGITRRWGITAPAIRSGLCSDSFPKLPRRRRLARASVQS</sequence>
<dbReference type="AlphaFoldDB" id="A0AAV7HAU0"/>
<organism evidence="1 2">
    <name type="scientific">Dendrobium chrysotoxum</name>
    <name type="common">Orchid</name>
    <dbReference type="NCBI Taxonomy" id="161865"/>
    <lineage>
        <taxon>Eukaryota</taxon>
        <taxon>Viridiplantae</taxon>
        <taxon>Streptophyta</taxon>
        <taxon>Embryophyta</taxon>
        <taxon>Tracheophyta</taxon>
        <taxon>Spermatophyta</taxon>
        <taxon>Magnoliopsida</taxon>
        <taxon>Liliopsida</taxon>
        <taxon>Asparagales</taxon>
        <taxon>Orchidaceae</taxon>
        <taxon>Epidendroideae</taxon>
        <taxon>Malaxideae</taxon>
        <taxon>Dendrobiinae</taxon>
        <taxon>Dendrobium</taxon>
    </lineage>
</organism>